<dbReference type="GO" id="GO:0005524">
    <property type="term" value="F:ATP binding"/>
    <property type="evidence" value="ECO:0007669"/>
    <property type="project" value="UniProtKB-UniRule"/>
</dbReference>
<dbReference type="OrthoDB" id="1668230at2759"/>
<dbReference type="PANTHER" id="PTHR44329">
    <property type="entry name" value="SERINE/THREONINE-PROTEIN KINASE TNNI3K-RELATED"/>
    <property type="match status" value="1"/>
</dbReference>
<feature type="region of interest" description="Disordered" evidence="5">
    <location>
        <begin position="372"/>
        <end position="431"/>
    </location>
</feature>
<feature type="compositionally biased region" description="Polar residues" evidence="5">
    <location>
        <begin position="79"/>
        <end position="89"/>
    </location>
</feature>
<sequence>CVAASTDAESIMSCPPLTASESAPKVSGTKTTPHSSSPSRPSMIMGPPPNPPADAPTSSRSSSSPGSTPRLQHGWFASPGSSSTINIASMTRPRGSSTSTVRTAATTPAPGTLLRTHAQPMNRIISNPLPAVASVTFPTVPSTVSYAGAVNISRPRSRERAFSLSSRGRSRDSDGVGRGRSKSPLRDLAKSWSAFGRRKLGGSKSGSQTPASLDQSQASGDTSRPDTRDGERRGAEEVDNTVAWWHVPSSPKNRTERKDTIPIEVTETVKERVLQATAHLLPPNASHIAREALDTAVEVTHEALSIAADVLEFAPIAGLSEAARVLLGIWEAVQQVDLNKMVCLRLTERCATMLISIREEIVEADGLISRSPPSRLLGSPGHNGCPGNRQGSPGLQHQSPKLLEASSEEKEHDTPRMSDSQRSLPGETVSASGWNAVGDELRAPLERLVAAFNQVLTFLEKQNRRPFLKRYLKRDEIQNQLTACDAALNDALGMFGLSIQIRILKQVLRADEQRQADTVKMMDAILHTPPFAFASPSLPPYPEGDILLEELSPTAAGSSQLNALDLNISPIQSSIQATLHTSIQPDNLSPSEVINTITRINTLQNNHDFARDTAELRQLLKNALSTNDDLEMIKVLQVSREEMPEAIKALQRALEAEIGKERDEREMSAIGEDGESDRQLSDSSGVSVGSMQGIVDGVLGGKVSDPETHEADASLSRRNTLDSSHTRTSSKSQDSHTTSASRSGASHDTLDREFIESGIETLLRLSIRAGKPPSSLSLPPWTITRYEVDRDVQIGMGFFSSVWRGTYKGRTVAVKILAPWTPRDTFQREVMVWRKLRHRNVLELIGASAVEADGSFGLQQDGFMAAEWNDGNEGGPWFFVSRYYERGSLVKWVKGLGKDVWDQLLDDVEKGVLRMIHEIARGMSYLHAQGVLHGDLKCANVLVDDQGHCIISDFGQSEMKSEAYRLSGTPLPHGTLRWQAPELMTGQGELTQQIDIYAFAVSCVEILAKGGVPWHLVDDATVRHLVLIDNIRPELPNLRPWSGQLGDCIQRCWDRVPSSRPPFTQIDTEISNLRRQYGWTGIEIIEDAEAHQQKEWVQWLDGVVRTKKSPNMNPRPLPNLPPDMTFIDTPSFSNEEESFVTANDSFGSDPSSRSEHSQHTQHGLPPLQTSTSAPVQSTHPAPELVGRTGYSAPGDVQPPPSVTALPPQSSHASSRASSLYLDSLDGRSDIFVDVPEALSPLPANEAVAEIRNERRYRMLLQHEFHPSLTLPLWSPSPVQIGAVGYHAKPSGSFVTLLNAFRPMESSGGVARDMPSLLGFGQISQSCQKLDKRNLAQRSMDYIQGWISRGKTDAVFDRTVSRRYSSPLRNGHKTAHLFTESTVYNYISELDTAKKWFHANVLQLVELYGQNHSIQKEDLRLVIGTLDAADYALFVSHNHPDGQVNFNVFTSSKVGQPWGQFSTTNDLSSSVLGGPIYHEEPPGALSASKVSHLKKGSDPWDTLLLAKLRFPPDKDEPTSL</sequence>
<feature type="compositionally biased region" description="Polar residues" evidence="5">
    <location>
        <begin position="716"/>
        <end position="746"/>
    </location>
</feature>
<dbReference type="Gene3D" id="1.20.930.20">
    <property type="entry name" value="Adaptor protein Cbl, N-terminal domain"/>
    <property type="match status" value="1"/>
</dbReference>
<feature type="compositionally biased region" description="Polar residues" evidence="5">
    <location>
        <begin position="1167"/>
        <end position="1179"/>
    </location>
</feature>
<dbReference type="Gene3D" id="1.10.510.10">
    <property type="entry name" value="Transferase(Phosphotransferase) domain 1"/>
    <property type="match status" value="1"/>
</dbReference>
<accession>A0A2R6NH07</accession>
<keyword evidence="8" id="KW-1185">Reference proteome</keyword>
<dbReference type="PROSITE" id="PS50011">
    <property type="entry name" value="PROTEIN_KINASE_DOM"/>
    <property type="match status" value="1"/>
</dbReference>
<feature type="compositionally biased region" description="Basic and acidic residues" evidence="5">
    <location>
        <begin position="407"/>
        <end position="416"/>
    </location>
</feature>
<evidence type="ECO:0000256" key="2">
    <source>
        <dbReference type="ARBA" id="ARBA00022741"/>
    </source>
</evidence>
<feature type="compositionally biased region" description="Basic and acidic residues" evidence="5">
    <location>
        <begin position="223"/>
        <end position="236"/>
    </location>
</feature>
<dbReference type="EMBL" id="MLYV02001259">
    <property type="protein sequence ID" value="PSR71670.1"/>
    <property type="molecule type" value="Genomic_DNA"/>
</dbReference>
<dbReference type="InterPro" id="IPR059179">
    <property type="entry name" value="MLKL-like_MCAfunc"/>
</dbReference>
<dbReference type="InterPro" id="IPR001245">
    <property type="entry name" value="Ser-Thr/Tyr_kinase_cat_dom"/>
</dbReference>
<feature type="region of interest" description="Disordered" evidence="5">
    <location>
        <begin position="1108"/>
        <end position="1217"/>
    </location>
</feature>
<keyword evidence="1" id="KW-0808">Transferase</keyword>
<dbReference type="CDD" id="cd21037">
    <property type="entry name" value="MLKL_NTD"/>
    <property type="match status" value="1"/>
</dbReference>
<dbReference type="Proteomes" id="UP000186601">
    <property type="component" value="Unassembled WGS sequence"/>
</dbReference>
<dbReference type="GO" id="GO:0097527">
    <property type="term" value="P:necroptotic signaling pathway"/>
    <property type="evidence" value="ECO:0007669"/>
    <property type="project" value="TreeGrafter"/>
</dbReference>
<comment type="caution">
    <text evidence="7">The sequence shown here is derived from an EMBL/GenBank/DDBJ whole genome shotgun (WGS) entry which is preliminary data.</text>
</comment>
<dbReference type="PROSITE" id="PS00108">
    <property type="entry name" value="PROTEIN_KINASE_ST"/>
    <property type="match status" value="1"/>
</dbReference>
<gene>
    <name evidence="7" type="ORF">PHLCEN_2v12523</name>
</gene>
<dbReference type="PROSITE" id="PS00107">
    <property type="entry name" value="PROTEIN_KINASE_ATP"/>
    <property type="match status" value="1"/>
</dbReference>
<evidence type="ECO:0000256" key="5">
    <source>
        <dbReference type="SAM" id="MobiDB-lite"/>
    </source>
</evidence>
<evidence type="ECO:0000256" key="4">
    <source>
        <dbReference type="PROSITE-ProRule" id="PRU10141"/>
    </source>
</evidence>
<dbReference type="GO" id="GO:0004674">
    <property type="term" value="F:protein serine/threonine kinase activity"/>
    <property type="evidence" value="ECO:0007669"/>
    <property type="project" value="UniProtKB-KW"/>
</dbReference>
<feature type="region of interest" description="Disordered" evidence="5">
    <location>
        <begin position="659"/>
        <end position="750"/>
    </location>
</feature>
<dbReference type="Pfam" id="PF07714">
    <property type="entry name" value="PK_Tyr_Ser-Thr"/>
    <property type="match status" value="2"/>
</dbReference>
<feature type="compositionally biased region" description="Low complexity" evidence="5">
    <location>
        <begin position="27"/>
        <end position="45"/>
    </location>
</feature>
<feature type="binding site" evidence="4">
    <location>
        <position position="815"/>
    </location>
    <ligand>
        <name>ATP</name>
        <dbReference type="ChEBI" id="CHEBI:30616"/>
    </ligand>
</feature>
<reference evidence="7 8" key="1">
    <citation type="submission" date="2018-02" db="EMBL/GenBank/DDBJ databases">
        <title>Genome sequence of the basidiomycete white-rot fungus Phlebia centrifuga.</title>
        <authorList>
            <person name="Granchi Z."/>
            <person name="Peng M."/>
            <person name="de Vries R.P."/>
            <person name="Hilden K."/>
            <person name="Makela M.R."/>
            <person name="Grigoriev I."/>
            <person name="Riley R."/>
        </authorList>
    </citation>
    <scope>NUCLEOTIDE SEQUENCE [LARGE SCALE GENOMIC DNA]</scope>
    <source>
        <strain evidence="7 8">FBCC195</strain>
    </source>
</reference>
<dbReference type="InterPro" id="IPR017441">
    <property type="entry name" value="Protein_kinase_ATP_BS"/>
</dbReference>
<dbReference type="InterPro" id="IPR008271">
    <property type="entry name" value="Ser/Thr_kinase_AS"/>
</dbReference>
<feature type="compositionally biased region" description="Polar residues" evidence="5">
    <location>
        <begin position="389"/>
        <end position="399"/>
    </location>
</feature>
<feature type="compositionally biased region" description="Polar residues" evidence="5">
    <location>
        <begin position="208"/>
        <end position="222"/>
    </location>
</feature>
<keyword evidence="3 4" id="KW-0067">ATP-binding</keyword>
<dbReference type="GO" id="GO:0007166">
    <property type="term" value="P:cell surface receptor signaling pathway"/>
    <property type="evidence" value="ECO:0007669"/>
    <property type="project" value="InterPro"/>
</dbReference>
<keyword evidence="1" id="KW-0723">Serine/threonine-protein kinase</keyword>
<evidence type="ECO:0000256" key="3">
    <source>
        <dbReference type="ARBA" id="ARBA00022840"/>
    </source>
</evidence>
<dbReference type="InterPro" id="IPR051681">
    <property type="entry name" value="Ser/Thr_Kinases-Pseudokinases"/>
</dbReference>
<feature type="compositionally biased region" description="Polar residues" evidence="5">
    <location>
        <begin position="681"/>
        <end position="690"/>
    </location>
</feature>
<feature type="compositionally biased region" description="Low complexity" evidence="5">
    <location>
        <begin position="55"/>
        <end position="70"/>
    </location>
</feature>
<protein>
    <recommendedName>
        <fullName evidence="6">Protein kinase domain-containing protein</fullName>
    </recommendedName>
</protein>
<dbReference type="InterPro" id="IPR011009">
    <property type="entry name" value="Kinase-like_dom_sf"/>
</dbReference>
<feature type="non-terminal residue" evidence="7">
    <location>
        <position position="1"/>
    </location>
</feature>
<evidence type="ECO:0000256" key="1">
    <source>
        <dbReference type="ARBA" id="ARBA00022527"/>
    </source>
</evidence>
<dbReference type="STRING" id="98765.A0A2R6NH07"/>
<dbReference type="InterPro" id="IPR000719">
    <property type="entry name" value="Prot_kinase_dom"/>
</dbReference>
<evidence type="ECO:0000313" key="8">
    <source>
        <dbReference type="Proteomes" id="UP000186601"/>
    </source>
</evidence>
<name>A0A2R6NH07_9APHY</name>
<feature type="compositionally biased region" description="Polar residues" evidence="5">
    <location>
        <begin position="1140"/>
        <end position="1151"/>
    </location>
</feature>
<feature type="compositionally biased region" description="Polar residues" evidence="5">
    <location>
        <begin position="417"/>
        <end position="431"/>
    </location>
</feature>
<feature type="region of interest" description="Disordered" evidence="5">
    <location>
        <begin position="156"/>
        <end position="240"/>
    </location>
</feature>
<dbReference type="SUPFAM" id="SSF56112">
    <property type="entry name" value="Protein kinase-like (PK-like)"/>
    <property type="match status" value="1"/>
</dbReference>
<feature type="domain" description="Protein kinase" evidence="6">
    <location>
        <begin position="788"/>
        <end position="1080"/>
    </location>
</feature>
<evidence type="ECO:0000259" key="6">
    <source>
        <dbReference type="PROSITE" id="PS50011"/>
    </source>
</evidence>
<organism evidence="7 8">
    <name type="scientific">Hermanssonia centrifuga</name>
    <dbReference type="NCBI Taxonomy" id="98765"/>
    <lineage>
        <taxon>Eukaryota</taxon>
        <taxon>Fungi</taxon>
        <taxon>Dikarya</taxon>
        <taxon>Basidiomycota</taxon>
        <taxon>Agaricomycotina</taxon>
        <taxon>Agaricomycetes</taxon>
        <taxon>Polyporales</taxon>
        <taxon>Meruliaceae</taxon>
        <taxon>Hermanssonia</taxon>
    </lineage>
</organism>
<keyword evidence="2 4" id="KW-0547">Nucleotide-binding</keyword>
<keyword evidence="1" id="KW-0418">Kinase</keyword>
<feature type="compositionally biased region" description="Low complexity" evidence="5">
    <location>
        <begin position="94"/>
        <end position="112"/>
    </location>
</feature>
<feature type="region of interest" description="Disordered" evidence="5">
    <location>
        <begin position="1"/>
        <end position="112"/>
    </location>
</feature>
<proteinExistence type="predicted"/>
<dbReference type="PANTHER" id="PTHR44329:SF298">
    <property type="entry name" value="MIXED LINEAGE KINASE DOMAIN-LIKE PROTEIN"/>
    <property type="match status" value="1"/>
</dbReference>
<dbReference type="SMART" id="SM00220">
    <property type="entry name" value="S_TKc"/>
    <property type="match status" value="1"/>
</dbReference>
<evidence type="ECO:0000313" key="7">
    <source>
        <dbReference type="EMBL" id="PSR71670.1"/>
    </source>
</evidence>
<dbReference type="InterPro" id="IPR036537">
    <property type="entry name" value="Adaptor_Cbl_N_dom_sf"/>
</dbReference>